<name>A0AAV4GZ22_9GAST</name>
<evidence type="ECO:0000313" key="1">
    <source>
        <dbReference type="EMBL" id="GFR89600.1"/>
    </source>
</evidence>
<dbReference type="Proteomes" id="UP000762676">
    <property type="component" value="Unassembled WGS sequence"/>
</dbReference>
<dbReference type="AlphaFoldDB" id="A0AAV4GZ22"/>
<accession>A0AAV4GZ22</accession>
<keyword evidence="2" id="KW-1185">Reference proteome</keyword>
<gene>
    <name evidence="1" type="ORF">ElyMa_004283400</name>
</gene>
<protein>
    <submittedName>
        <fullName evidence="1">Uncharacterized protein</fullName>
    </submittedName>
</protein>
<dbReference type="EMBL" id="BMAT01008633">
    <property type="protein sequence ID" value="GFR89600.1"/>
    <property type="molecule type" value="Genomic_DNA"/>
</dbReference>
<reference evidence="1 2" key="1">
    <citation type="journal article" date="2021" name="Elife">
        <title>Chloroplast acquisition without the gene transfer in kleptoplastic sea slugs, Plakobranchus ocellatus.</title>
        <authorList>
            <person name="Maeda T."/>
            <person name="Takahashi S."/>
            <person name="Yoshida T."/>
            <person name="Shimamura S."/>
            <person name="Takaki Y."/>
            <person name="Nagai Y."/>
            <person name="Toyoda A."/>
            <person name="Suzuki Y."/>
            <person name="Arimoto A."/>
            <person name="Ishii H."/>
            <person name="Satoh N."/>
            <person name="Nishiyama T."/>
            <person name="Hasebe M."/>
            <person name="Maruyama T."/>
            <person name="Minagawa J."/>
            <person name="Obokata J."/>
            <person name="Shigenobu S."/>
        </authorList>
    </citation>
    <scope>NUCLEOTIDE SEQUENCE [LARGE SCALE GENOMIC DNA]</scope>
</reference>
<proteinExistence type="predicted"/>
<organism evidence="1 2">
    <name type="scientific">Elysia marginata</name>
    <dbReference type="NCBI Taxonomy" id="1093978"/>
    <lineage>
        <taxon>Eukaryota</taxon>
        <taxon>Metazoa</taxon>
        <taxon>Spiralia</taxon>
        <taxon>Lophotrochozoa</taxon>
        <taxon>Mollusca</taxon>
        <taxon>Gastropoda</taxon>
        <taxon>Heterobranchia</taxon>
        <taxon>Euthyneura</taxon>
        <taxon>Panpulmonata</taxon>
        <taxon>Sacoglossa</taxon>
        <taxon>Placobranchoidea</taxon>
        <taxon>Plakobranchidae</taxon>
        <taxon>Elysia</taxon>
    </lineage>
</organism>
<sequence length="101" mass="11719">MDQKEELMAKRRDFGADRMRPLKINRAPIAGQLSYGPSQLNYRKEACGCSGRNIVCLCERGRQFWSKQGAFKRKPRGVWNTLNFDFQRQMNVVLLCGMVFV</sequence>
<evidence type="ECO:0000313" key="2">
    <source>
        <dbReference type="Proteomes" id="UP000762676"/>
    </source>
</evidence>
<comment type="caution">
    <text evidence="1">The sequence shown here is derived from an EMBL/GenBank/DDBJ whole genome shotgun (WGS) entry which is preliminary data.</text>
</comment>